<dbReference type="InterPro" id="IPR029301">
    <property type="entry name" value="SPACA7"/>
</dbReference>
<feature type="signal peptide" evidence="2">
    <location>
        <begin position="1"/>
        <end position="29"/>
    </location>
</feature>
<proteinExistence type="predicted"/>
<dbReference type="GeneTree" id="ENSGT00390000018090"/>
<keyword evidence="2" id="KW-0732">Signal</keyword>
<gene>
    <name evidence="3" type="primary">Spaca7</name>
</gene>
<evidence type="ECO:0000313" key="3">
    <source>
        <dbReference type="Ensembl" id="ENSNGAP00000019474.1"/>
    </source>
</evidence>
<dbReference type="Ensembl" id="ENSNGAT00000025136.1">
    <property type="protein sequence ID" value="ENSNGAP00000019474.1"/>
    <property type="gene ID" value="ENSNGAG00000019273.1"/>
</dbReference>
<feature type="chain" id="PRO_5034596038" evidence="2">
    <location>
        <begin position="30"/>
        <end position="158"/>
    </location>
</feature>
<reference evidence="3" key="1">
    <citation type="submission" date="2025-08" db="UniProtKB">
        <authorList>
            <consortium name="Ensembl"/>
        </authorList>
    </citation>
    <scope>IDENTIFICATION</scope>
</reference>
<evidence type="ECO:0000313" key="4">
    <source>
        <dbReference type="Proteomes" id="UP000694381"/>
    </source>
</evidence>
<keyword evidence="4" id="KW-1185">Reference proteome</keyword>
<evidence type="ECO:0000256" key="1">
    <source>
        <dbReference type="SAM" id="MobiDB-lite"/>
    </source>
</evidence>
<feature type="compositionally biased region" description="Low complexity" evidence="1">
    <location>
        <begin position="69"/>
        <end position="80"/>
    </location>
</feature>
<feature type="compositionally biased region" description="Polar residues" evidence="1">
    <location>
        <begin position="89"/>
        <end position="99"/>
    </location>
</feature>
<dbReference type="Proteomes" id="UP000694381">
    <property type="component" value="Unassembled WGS sequence"/>
</dbReference>
<reference evidence="3" key="2">
    <citation type="submission" date="2025-09" db="UniProtKB">
        <authorList>
            <consortium name="Ensembl"/>
        </authorList>
    </citation>
    <scope>IDENTIFICATION</scope>
</reference>
<accession>A0A8C6RLA1</accession>
<evidence type="ECO:0000256" key="2">
    <source>
        <dbReference type="SAM" id="SignalP"/>
    </source>
</evidence>
<feature type="region of interest" description="Disordered" evidence="1">
    <location>
        <begin position="61"/>
        <end position="101"/>
    </location>
</feature>
<dbReference type="AlphaFoldDB" id="A0A8C6RLA1"/>
<dbReference type="GO" id="GO:0001669">
    <property type="term" value="C:acrosomal vesicle"/>
    <property type="evidence" value="ECO:0007669"/>
    <property type="project" value="InterPro"/>
</dbReference>
<name>A0A8C6RLA1_NANGA</name>
<dbReference type="Pfam" id="PF15307">
    <property type="entry name" value="SPACA7"/>
    <property type="match status" value="1"/>
</dbReference>
<organism evidence="3 4">
    <name type="scientific">Nannospalax galili</name>
    <name type="common">Northern Israeli blind subterranean mole rat</name>
    <name type="synonym">Spalax galili</name>
    <dbReference type="NCBI Taxonomy" id="1026970"/>
    <lineage>
        <taxon>Eukaryota</taxon>
        <taxon>Metazoa</taxon>
        <taxon>Chordata</taxon>
        <taxon>Craniata</taxon>
        <taxon>Vertebrata</taxon>
        <taxon>Euteleostomi</taxon>
        <taxon>Mammalia</taxon>
        <taxon>Eutheria</taxon>
        <taxon>Euarchontoglires</taxon>
        <taxon>Glires</taxon>
        <taxon>Rodentia</taxon>
        <taxon>Myomorpha</taxon>
        <taxon>Muroidea</taxon>
        <taxon>Spalacidae</taxon>
        <taxon>Spalacinae</taxon>
        <taxon>Nannospalax</taxon>
    </lineage>
</organism>
<sequence>MAANRGMRTFFSVFLLCCWQGMELQPTKGTSGPVTEDSLNATTDGIPEVFDEILAQEILEPKKSAVSETTKTTKPSTTTKQTKEKNSSVDETYQENGSKNYHELLDNSELSSLNKEKFGNNDKKDSNNDKYSTLSVLDKILQNIGRTERNLELKENIF</sequence>
<protein>
    <submittedName>
        <fullName evidence="3">Sperm acrosome associated 7</fullName>
    </submittedName>
</protein>